<dbReference type="AlphaFoldDB" id="A0A9P7Z8G8"/>
<dbReference type="GO" id="GO:0019748">
    <property type="term" value="P:secondary metabolic process"/>
    <property type="evidence" value="ECO:0007669"/>
    <property type="project" value="TreeGrafter"/>
</dbReference>
<dbReference type="Gene3D" id="3.40.50.1820">
    <property type="entry name" value="alpha/beta hydrolase"/>
    <property type="match status" value="1"/>
</dbReference>
<keyword evidence="4" id="KW-1185">Reference proteome</keyword>
<reference evidence="3" key="1">
    <citation type="journal article" date="2021" name="IMA Fungus">
        <title>Genomic characterization of three marine fungi, including Emericellopsis atlantica sp. nov. with signatures of a generalist lifestyle and marine biomass degradation.</title>
        <authorList>
            <person name="Hagestad O.C."/>
            <person name="Hou L."/>
            <person name="Andersen J.H."/>
            <person name="Hansen E.H."/>
            <person name="Altermark B."/>
            <person name="Li C."/>
            <person name="Kuhnert E."/>
            <person name="Cox R.J."/>
            <person name="Crous P.W."/>
            <person name="Spatafora J.W."/>
            <person name="Lail K."/>
            <person name="Amirebrahimi M."/>
            <person name="Lipzen A."/>
            <person name="Pangilinan J."/>
            <person name="Andreopoulos W."/>
            <person name="Hayes R.D."/>
            <person name="Ng V."/>
            <person name="Grigoriev I.V."/>
            <person name="Jackson S.A."/>
            <person name="Sutton T.D.S."/>
            <person name="Dobson A.D.W."/>
            <person name="Rama T."/>
        </authorList>
    </citation>
    <scope>NUCLEOTIDE SEQUENCE</scope>
    <source>
        <strain evidence="3">TRa3180A</strain>
    </source>
</reference>
<evidence type="ECO:0000259" key="2">
    <source>
        <dbReference type="Pfam" id="PF03959"/>
    </source>
</evidence>
<dbReference type="GO" id="GO:0016787">
    <property type="term" value="F:hydrolase activity"/>
    <property type="evidence" value="ECO:0007669"/>
    <property type="project" value="UniProtKB-KW"/>
</dbReference>
<dbReference type="GO" id="GO:0005737">
    <property type="term" value="C:cytoplasm"/>
    <property type="evidence" value="ECO:0007669"/>
    <property type="project" value="TreeGrafter"/>
</dbReference>
<proteinExistence type="predicted"/>
<gene>
    <name evidence="3" type="ORF">BJ878DRAFT_230022</name>
</gene>
<keyword evidence="1 3" id="KW-0378">Hydrolase</keyword>
<dbReference type="GO" id="GO:0005634">
    <property type="term" value="C:nucleus"/>
    <property type="evidence" value="ECO:0007669"/>
    <property type="project" value="TreeGrafter"/>
</dbReference>
<dbReference type="InterPro" id="IPR050593">
    <property type="entry name" value="LovG"/>
</dbReference>
<evidence type="ECO:0000256" key="1">
    <source>
        <dbReference type="ARBA" id="ARBA00022801"/>
    </source>
</evidence>
<dbReference type="PANTHER" id="PTHR48070">
    <property type="entry name" value="ESTERASE OVCA2"/>
    <property type="match status" value="1"/>
</dbReference>
<dbReference type="Proteomes" id="UP000887226">
    <property type="component" value="Unassembled WGS sequence"/>
</dbReference>
<sequence>MKFLCLPGSFGSKVNYAVQLAPFVTELESDGSASFTLTQGTYQCVPPNGFAEFFGPPPYFRFIDYDGLQRSDTVERLRNFPDGATAEETLRELMPAKDEEIVLDSVKVCFDTLYKTIEEEGPFDGILGYSEGATVASSLVLDEKRRFEEEGRPRSFKCAIFFAGWPPMRHNGRDLILADVDGEVIDIPTCHVIGAQDPYLQGSMALFNVCDAETAHLFDHGKGHTLPRDPRTLKELGDVVREMMIDCA</sequence>
<protein>
    <submittedName>
        <fullName evidence="3">Serine hydrolase FSH</fullName>
    </submittedName>
</protein>
<organism evidence="3 4">
    <name type="scientific">Calycina marina</name>
    <dbReference type="NCBI Taxonomy" id="1763456"/>
    <lineage>
        <taxon>Eukaryota</taxon>
        <taxon>Fungi</taxon>
        <taxon>Dikarya</taxon>
        <taxon>Ascomycota</taxon>
        <taxon>Pezizomycotina</taxon>
        <taxon>Leotiomycetes</taxon>
        <taxon>Helotiales</taxon>
        <taxon>Pezizellaceae</taxon>
        <taxon>Calycina</taxon>
    </lineage>
</organism>
<evidence type="ECO:0000313" key="3">
    <source>
        <dbReference type="EMBL" id="KAG9247052.1"/>
    </source>
</evidence>
<feature type="domain" description="Serine hydrolase" evidence="2">
    <location>
        <begin position="2"/>
        <end position="232"/>
    </location>
</feature>
<name>A0A9P7Z8G8_9HELO</name>
<dbReference type="PANTHER" id="PTHR48070:SF4">
    <property type="entry name" value="ESTERASE ALNB"/>
    <property type="match status" value="1"/>
</dbReference>
<dbReference type="SUPFAM" id="SSF53474">
    <property type="entry name" value="alpha/beta-Hydrolases"/>
    <property type="match status" value="1"/>
</dbReference>
<dbReference type="EMBL" id="MU253784">
    <property type="protein sequence ID" value="KAG9247052.1"/>
    <property type="molecule type" value="Genomic_DNA"/>
</dbReference>
<comment type="caution">
    <text evidence="3">The sequence shown here is derived from an EMBL/GenBank/DDBJ whole genome shotgun (WGS) entry which is preliminary data.</text>
</comment>
<evidence type="ECO:0000313" key="4">
    <source>
        <dbReference type="Proteomes" id="UP000887226"/>
    </source>
</evidence>
<dbReference type="Pfam" id="PF03959">
    <property type="entry name" value="FSH1"/>
    <property type="match status" value="1"/>
</dbReference>
<dbReference type="InterPro" id="IPR029058">
    <property type="entry name" value="AB_hydrolase_fold"/>
</dbReference>
<dbReference type="OrthoDB" id="414698at2759"/>
<dbReference type="InterPro" id="IPR005645">
    <property type="entry name" value="FSH-like_dom"/>
</dbReference>
<accession>A0A9P7Z8G8</accession>